<comment type="caution">
    <text evidence="2">The sequence shown here is derived from an EMBL/GenBank/DDBJ whole genome shotgun (WGS) entry which is preliminary data.</text>
</comment>
<dbReference type="RefSeq" id="WP_064509407.1">
    <property type="nucleotide sequence ID" value="NZ_JAYFSN010000036.1"/>
</dbReference>
<dbReference type="AlphaFoldDB" id="A0A1A9M9C2"/>
<protein>
    <submittedName>
        <fullName evidence="2">Uncharacterized protein</fullName>
    </submittedName>
</protein>
<gene>
    <name evidence="2" type="ORF">A7D17_19225</name>
    <name evidence="1" type="ORF">VB146_20210</name>
</gene>
<proteinExistence type="predicted"/>
<dbReference type="Proteomes" id="UP001303614">
    <property type="component" value="Unassembled WGS sequence"/>
</dbReference>
<keyword evidence="4" id="KW-1185">Reference proteome</keyword>
<name>A0A1A9M9C2_9XANT</name>
<evidence type="ECO:0000313" key="3">
    <source>
        <dbReference type="Proteomes" id="UP000077659"/>
    </source>
</evidence>
<dbReference type="EMBL" id="LXNG01000020">
    <property type="protein sequence ID" value="OAG67153.1"/>
    <property type="molecule type" value="Genomic_DNA"/>
</dbReference>
<organism evidence="2 3">
    <name type="scientific">Xanthomonas floridensis</name>
    <dbReference type="NCBI Taxonomy" id="1843580"/>
    <lineage>
        <taxon>Bacteria</taxon>
        <taxon>Pseudomonadati</taxon>
        <taxon>Pseudomonadota</taxon>
        <taxon>Gammaproteobacteria</taxon>
        <taxon>Lysobacterales</taxon>
        <taxon>Lysobacteraceae</taxon>
        <taxon>Xanthomonas</taxon>
    </lineage>
</organism>
<dbReference type="Proteomes" id="UP000077659">
    <property type="component" value="Unassembled WGS sequence"/>
</dbReference>
<evidence type="ECO:0000313" key="2">
    <source>
        <dbReference type="EMBL" id="OAG67153.1"/>
    </source>
</evidence>
<dbReference type="EMBL" id="JAYFSO010000034">
    <property type="protein sequence ID" value="MEA5126133.1"/>
    <property type="molecule type" value="Genomic_DNA"/>
</dbReference>
<evidence type="ECO:0000313" key="1">
    <source>
        <dbReference type="EMBL" id="MEA5126133.1"/>
    </source>
</evidence>
<reference evidence="1 4" key="2">
    <citation type="submission" date="2023-12" db="EMBL/GenBank/DDBJ databases">
        <title>Genome sequencing of Xanthomonas floridensis.</title>
        <authorList>
            <person name="Greer S."/>
            <person name="Harrison J."/>
            <person name="Grant M."/>
            <person name="Vicente J."/>
            <person name="Studholme D."/>
        </authorList>
    </citation>
    <scope>NUCLEOTIDE SEQUENCE [LARGE SCALE GENOMIC DNA]</scope>
    <source>
        <strain evidence="1 4">WHRI 8848</strain>
    </source>
</reference>
<dbReference type="OrthoDB" id="5377797at2"/>
<accession>A0A1A9M9C2</accession>
<reference evidence="2 3" key="1">
    <citation type="submission" date="2016-05" db="EMBL/GenBank/DDBJ databases">
        <title>Pathogenic, phenotypic and molecular characterisation of Xanthomonas nasturtii sp. nov. and Xanthomonas floridensis sp. nov., new species of Xanthomonas associated with watercress production in Florida.</title>
        <authorList>
            <person name="Vicente J.G."/>
            <person name="Rothwell S."/>
            <person name="Holub E.B."/>
            <person name="Studholme D.J."/>
        </authorList>
    </citation>
    <scope>NUCLEOTIDE SEQUENCE [LARGE SCALE GENOMIC DNA]</scope>
    <source>
        <strain evidence="2 3">WHRI 8848</strain>
    </source>
</reference>
<sequence>MQGTVAQIVALVVHGNTYFRGAEQAAAFPGDHSTLTFCEFVKFVGLTRSGENWSETLFAQDPASWLEELRESGVYAIRMIYMPRGQNLSGATDRMRVGFVGGGGRWLLETTGSNGSDYWEGRWEVGDQSRADKKIWRVTYGRIAANQPPSPHAASDLQSLRQRLTKNLTDIAAFAHRQKLDGFANAFEAGLSDLASSSPDADLHHNDLLTADMPLTAAQLLSAAQSSWVFGGMGSWNDLGFDDDDQKTYEDLSEDLYKLLNDSIVSATNSTALLAAARLQLKPQKRSWWRFWA</sequence>
<evidence type="ECO:0000313" key="4">
    <source>
        <dbReference type="Proteomes" id="UP001303614"/>
    </source>
</evidence>